<evidence type="ECO:0000256" key="1">
    <source>
        <dbReference type="SAM" id="MobiDB-lite"/>
    </source>
</evidence>
<comment type="caution">
    <text evidence="2">The sequence shown here is derived from an EMBL/GenBank/DDBJ whole genome shotgun (WGS) entry which is preliminary data.</text>
</comment>
<proteinExistence type="predicted"/>
<feature type="compositionally biased region" description="Polar residues" evidence="1">
    <location>
        <begin position="88"/>
        <end position="109"/>
    </location>
</feature>
<feature type="non-terminal residue" evidence="2">
    <location>
        <position position="177"/>
    </location>
</feature>
<dbReference type="EMBL" id="NXLR01000056">
    <property type="protein sequence ID" value="RDU58738.1"/>
    <property type="molecule type" value="Genomic_DNA"/>
</dbReference>
<protein>
    <submittedName>
        <fullName evidence="2">Uncharacterized protein</fullName>
    </submittedName>
</protein>
<organism evidence="2 3">
    <name type="scientific">Helicobacter marmotae</name>
    <dbReference type="NCBI Taxonomy" id="152490"/>
    <lineage>
        <taxon>Bacteria</taxon>
        <taxon>Pseudomonadati</taxon>
        <taxon>Campylobacterota</taxon>
        <taxon>Epsilonproteobacteria</taxon>
        <taxon>Campylobacterales</taxon>
        <taxon>Helicobacteraceae</taxon>
        <taxon>Helicobacter</taxon>
    </lineage>
</organism>
<feature type="region of interest" description="Disordered" evidence="1">
    <location>
        <begin position="1"/>
        <end position="177"/>
    </location>
</feature>
<reference evidence="2 3" key="1">
    <citation type="submission" date="2018-04" db="EMBL/GenBank/DDBJ databases">
        <title>Novel Campyloabacter and Helicobacter Species and Strains.</title>
        <authorList>
            <person name="Mannion A.J."/>
            <person name="Shen Z."/>
            <person name="Fox J.G."/>
        </authorList>
    </citation>
    <scope>NUCLEOTIDE SEQUENCE [LARGE SCALE GENOMIC DNA]</scope>
    <source>
        <strain evidence="2 3">MIT 98-6070</strain>
    </source>
</reference>
<accession>A0A3D8I0S0</accession>
<gene>
    <name evidence="2" type="ORF">CQA63_09310</name>
</gene>
<sequence>MPPLKASSGWGIYKGEGATSQFKPLPLIKKEKMESTSDSLRDSSVITTPARHDKLGYPQGKPTHNKHLQRKLLCHSGRYGESLHKATRQSQSYCHSERGQSPTEESLNESLVAKRDSSPLTGVQNDNSGRVSSNSNRDSSPAMQAQNDKLTAFTKNPNSNSSLLSQARAKKLNSIRV</sequence>
<keyword evidence="3" id="KW-1185">Reference proteome</keyword>
<evidence type="ECO:0000313" key="2">
    <source>
        <dbReference type="EMBL" id="RDU58738.1"/>
    </source>
</evidence>
<feature type="compositionally biased region" description="Basic residues" evidence="1">
    <location>
        <begin position="168"/>
        <end position="177"/>
    </location>
</feature>
<name>A0A3D8I0S0_9HELI</name>
<dbReference type="Proteomes" id="UP000256599">
    <property type="component" value="Unassembled WGS sequence"/>
</dbReference>
<feature type="compositionally biased region" description="Basic and acidic residues" evidence="1">
    <location>
        <begin position="28"/>
        <end position="41"/>
    </location>
</feature>
<evidence type="ECO:0000313" key="3">
    <source>
        <dbReference type="Proteomes" id="UP000256599"/>
    </source>
</evidence>
<feature type="compositionally biased region" description="Basic residues" evidence="1">
    <location>
        <begin position="63"/>
        <end position="73"/>
    </location>
</feature>
<dbReference type="AlphaFoldDB" id="A0A3D8I0S0"/>
<feature type="compositionally biased region" description="Polar residues" evidence="1">
    <location>
        <begin position="118"/>
        <end position="165"/>
    </location>
</feature>